<organism evidence="2 3">
    <name type="scientific">Nocardioides massiliensis</name>
    <dbReference type="NCBI Taxonomy" id="1325935"/>
    <lineage>
        <taxon>Bacteria</taxon>
        <taxon>Bacillati</taxon>
        <taxon>Actinomycetota</taxon>
        <taxon>Actinomycetes</taxon>
        <taxon>Propionibacteriales</taxon>
        <taxon>Nocardioidaceae</taxon>
        <taxon>Nocardioides</taxon>
    </lineage>
</organism>
<dbReference type="Pfam" id="PF11222">
    <property type="entry name" value="DUF3017"/>
    <property type="match status" value="1"/>
</dbReference>
<reference evidence="2 3" key="1">
    <citation type="submission" date="2023-07" db="EMBL/GenBank/DDBJ databases">
        <title>Sequencing the genomes of 1000 actinobacteria strains.</title>
        <authorList>
            <person name="Klenk H.-P."/>
        </authorList>
    </citation>
    <scope>NUCLEOTIDE SEQUENCE [LARGE SCALE GENOMIC DNA]</scope>
    <source>
        <strain evidence="2 3">GD13</strain>
    </source>
</reference>
<dbReference type="EMBL" id="JAUSQM010000001">
    <property type="protein sequence ID" value="MDP9822189.1"/>
    <property type="molecule type" value="Genomic_DNA"/>
</dbReference>
<evidence type="ECO:0008006" key="4">
    <source>
        <dbReference type="Google" id="ProtNLM"/>
    </source>
</evidence>
<keyword evidence="1" id="KW-0472">Membrane</keyword>
<dbReference type="InterPro" id="IPR021385">
    <property type="entry name" value="DUF3017"/>
</dbReference>
<evidence type="ECO:0000313" key="2">
    <source>
        <dbReference type="EMBL" id="MDP9822189.1"/>
    </source>
</evidence>
<feature type="transmembrane region" description="Helical" evidence="1">
    <location>
        <begin position="47"/>
        <end position="66"/>
    </location>
</feature>
<feature type="transmembrane region" description="Helical" evidence="1">
    <location>
        <begin position="81"/>
        <end position="101"/>
    </location>
</feature>
<comment type="caution">
    <text evidence="2">The sequence shown here is derived from an EMBL/GenBank/DDBJ whole genome shotgun (WGS) entry which is preliminary data.</text>
</comment>
<name>A0ABT9NP53_9ACTN</name>
<accession>A0ABT9NP53</accession>
<dbReference type="Proteomes" id="UP001240447">
    <property type="component" value="Unassembled WGS sequence"/>
</dbReference>
<keyword evidence="1" id="KW-1133">Transmembrane helix</keyword>
<keyword evidence="1" id="KW-0812">Transmembrane</keyword>
<proteinExistence type="predicted"/>
<gene>
    <name evidence="2" type="ORF">J2S59_001998</name>
</gene>
<evidence type="ECO:0000313" key="3">
    <source>
        <dbReference type="Proteomes" id="UP001240447"/>
    </source>
</evidence>
<evidence type="ECO:0000256" key="1">
    <source>
        <dbReference type="SAM" id="Phobius"/>
    </source>
</evidence>
<dbReference type="RefSeq" id="WP_181641639.1">
    <property type="nucleotide sequence ID" value="NZ_CCXJ01000135.1"/>
</dbReference>
<sequence>MIVPPAGSPAPAPESRHPQTIGGVIYLCLLGAVAVGIALVAVGSWRSGVSCIGATLVVAAGGRLVLNDHAAGMLRVRRHRWFDVVVPLASGVAMIVLAATIPDQI</sequence>
<feature type="transmembrane region" description="Helical" evidence="1">
    <location>
        <begin position="21"/>
        <end position="41"/>
    </location>
</feature>
<keyword evidence="3" id="KW-1185">Reference proteome</keyword>
<protein>
    <recommendedName>
        <fullName evidence="4">DUF3017 domain-containing protein</fullName>
    </recommendedName>
</protein>